<dbReference type="InterPro" id="IPR010255">
    <property type="entry name" value="Haem_peroxidase_sf"/>
</dbReference>
<evidence type="ECO:0000256" key="11">
    <source>
        <dbReference type="PIRSR" id="PIRSR601621-3"/>
    </source>
</evidence>
<dbReference type="PRINTS" id="PR00462">
    <property type="entry name" value="LIGNINASE"/>
</dbReference>
<dbReference type="EMBL" id="JACAZF010000002">
    <property type="protein sequence ID" value="KAF7312613.1"/>
    <property type="molecule type" value="Genomic_DNA"/>
</dbReference>
<keyword evidence="4 10" id="KW-0349">Heme</keyword>
<dbReference type="EC" id="1.11.1.-" evidence="13"/>
<feature type="disulfide bond" evidence="12">
    <location>
        <begin position="105"/>
        <end position="189"/>
    </location>
</feature>
<proteinExistence type="inferred from homology"/>
<dbReference type="PANTHER" id="PTHR31356:SF66">
    <property type="entry name" value="CATALASE-PEROXIDASE"/>
    <property type="match status" value="1"/>
</dbReference>
<keyword evidence="5 10" id="KW-0479">Metal-binding</keyword>
<comment type="cofactor">
    <cofactor evidence="10 13">
        <name>Ca(2+)</name>
        <dbReference type="ChEBI" id="CHEBI:29108"/>
    </cofactor>
    <text evidence="10 13">Binds 2 calcium ions per subunit.</text>
</comment>
<dbReference type="Proteomes" id="UP000636479">
    <property type="component" value="Unassembled WGS sequence"/>
</dbReference>
<dbReference type="RefSeq" id="XP_037224721.1">
    <property type="nucleotide sequence ID" value="XM_037359626.1"/>
</dbReference>
<gene>
    <name evidence="16" type="ORF">MIND_00275400</name>
</gene>
<evidence type="ECO:0000256" key="5">
    <source>
        <dbReference type="ARBA" id="ARBA00022723"/>
    </source>
</evidence>
<keyword evidence="13" id="KW-0732">Signal</keyword>
<feature type="compositionally biased region" description="Acidic residues" evidence="14">
    <location>
        <begin position="43"/>
        <end position="61"/>
    </location>
</feature>
<evidence type="ECO:0000313" key="16">
    <source>
        <dbReference type="EMBL" id="KAF7312613.1"/>
    </source>
</evidence>
<dbReference type="GO" id="GO:0020037">
    <property type="term" value="F:heme binding"/>
    <property type="evidence" value="ECO:0007669"/>
    <property type="project" value="UniProtKB-UniRule"/>
</dbReference>
<keyword evidence="12" id="KW-1015">Disulfide bond</keyword>
<dbReference type="GeneID" id="59342142"/>
<keyword evidence="8" id="KW-0325">Glycoprotein</keyword>
<dbReference type="PANTHER" id="PTHR31356">
    <property type="entry name" value="THYLAKOID LUMENAL 29 KDA PROTEIN, CHLOROPLASTIC-RELATED"/>
    <property type="match status" value="1"/>
</dbReference>
<feature type="region of interest" description="Disordered" evidence="14">
    <location>
        <begin position="37"/>
        <end position="73"/>
    </location>
</feature>
<keyword evidence="10 13" id="KW-0106">Calcium</keyword>
<dbReference type="Gene3D" id="1.10.520.10">
    <property type="match status" value="1"/>
</dbReference>
<evidence type="ECO:0000256" key="10">
    <source>
        <dbReference type="PIRSR" id="PIRSR601621-2"/>
    </source>
</evidence>
<feature type="binding site" evidence="10">
    <location>
        <position position="119"/>
    </location>
    <ligand>
        <name>Ca(2+)</name>
        <dbReference type="ChEBI" id="CHEBI:29108"/>
        <label>1</label>
    </ligand>
</feature>
<organism evidence="16 17">
    <name type="scientific">Mycena indigotica</name>
    <dbReference type="NCBI Taxonomy" id="2126181"/>
    <lineage>
        <taxon>Eukaryota</taxon>
        <taxon>Fungi</taxon>
        <taxon>Dikarya</taxon>
        <taxon>Basidiomycota</taxon>
        <taxon>Agaricomycotina</taxon>
        <taxon>Agaricomycetes</taxon>
        <taxon>Agaricomycetidae</taxon>
        <taxon>Agaricales</taxon>
        <taxon>Marasmiineae</taxon>
        <taxon>Mycenaceae</taxon>
        <taxon>Mycena</taxon>
    </lineage>
</organism>
<evidence type="ECO:0000259" key="15">
    <source>
        <dbReference type="PROSITE" id="PS50873"/>
    </source>
</evidence>
<evidence type="ECO:0000256" key="2">
    <source>
        <dbReference type="ARBA" id="ARBA00022525"/>
    </source>
</evidence>
<evidence type="ECO:0000256" key="8">
    <source>
        <dbReference type="ARBA" id="ARBA00023180"/>
    </source>
</evidence>
<evidence type="ECO:0000256" key="3">
    <source>
        <dbReference type="ARBA" id="ARBA00022559"/>
    </source>
</evidence>
<feature type="disulfide bond" evidence="12">
    <location>
        <begin position="86"/>
        <end position="338"/>
    </location>
</feature>
<evidence type="ECO:0000256" key="14">
    <source>
        <dbReference type="SAM" id="MobiDB-lite"/>
    </source>
</evidence>
<comment type="similarity">
    <text evidence="1 13">Belongs to the peroxidase family. Ligninase subfamily.</text>
</comment>
<dbReference type="AlphaFoldDB" id="A0A8H6T6D4"/>
<dbReference type="GO" id="GO:0000302">
    <property type="term" value="P:response to reactive oxygen species"/>
    <property type="evidence" value="ECO:0007669"/>
    <property type="project" value="TreeGrafter"/>
</dbReference>
<feature type="active site" description="Proton acceptor" evidence="9">
    <location>
        <position position="118"/>
    </location>
</feature>
<dbReference type="SUPFAM" id="SSF48113">
    <property type="entry name" value="Heme-dependent peroxidases"/>
    <property type="match status" value="1"/>
</dbReference>
<feature type="binding site" evidence="10">
    <location>
        <position position="269"/>
    </location>
    <ligand>
        <name>Ca(2+)</name>
        <dbReference type="ChEBI" id="CHEBI:29108"/>
        <label>2</label>
    </ligand>
</feature>
<protein>
    <recommendedName>
        <fullName evidence="13">Peroxidase</fullName>
        <ecNumber evidence="13">1.11.1.-</ecNumber>
    </recommendedName>
</protein>
<evidence type="ECO:0000256" key="12">
    <source>
        <dbReference type="PIRSR" id="PIRSR601621-4"/>
    </source>
</evidence>
<keyword evidence="6 13" id="KW-0560">Oxidoreductase</keyword>
<comment type="caution">
    <text evidence="16">The sequence shown here is derived from an EMBL/GenBank/DDBJ whole genome shotgun (WGS) entry which is preliminary data.</text>
</comment>
<dbReference type="InterPro" id="IPR001621">
    <property type="entry name" value="Ligninase"/>
</dbReference>
<dbReference type="Pfam" id="PF00141">
    <property type="entry name" value="peroxidase"/>
    <property type="match status" value="1"/>
</dbReference>
<feature type="binding site" evidence="10">
    <location>
        <position position="262"/>
    </location>
    <ligand>
        <name>Ca(2+)</name>
        <dbReference type="ChEBI" id="CHEBI:29108"/>
        <label>2</label>
    </ligand>
</feature>
<feature type="site" description="Transition state stabilizer" evidence="11">
    <location>
        <position position="114"/>
    </location>
</feature>
<dbReference type="PRINTS" id="PR00458">
    <property type="entry name" value="PEROXIDASE"/>
</dbReference>
<dbReference type="InterPro" id="IPR044831">
    <property type="entry name" value="Ccp1-like"/>
</dbReference>
<evidence type="ECO:0000313" key="17">
    <source>
        <dbReference type="Proteomes" id="UP000636479"/>
    </source>
</evidence>
<evidence type="ECO:0000256" key="1">
    <source>
        <dbReference type="ARBA" id="ARBA00006089"/>
    </source>
</evidence>
<evidence type="ECO:0000256" key="13">
    <source>
        <dbReference type="RuleBase" id="RU363051"/>
    </source>
</evidence>
<feature type="binding site" evidence="10">
    <location>
        <position position="138"/>
    </location>
    <ligand>
        <name>Ca(2+)</name>
        <dbReference type="ChEBI" id="CHEBI:29108"/>
        <label>1</label>
    </ligand>
</feature>
<feature type="binding site" evidence="10">
    <location>
        <position position="264"/>
    </location>
    <ligand>
        <name>Ca(2+)</name>
        <dbReference type="ChEBI" id="CHEBI:29108"/>
        <label>2</label>
    </ligand>
</feature>
<reference evidence="16" key="1">
    <citation type="submission" date="2020-05" db="EMBL/GenBank/DDBJ databases">
        <title>Mycena genomes resolve the evolution of fungal bioluminescence.</title>
        <authorList>
            <person name="Tsai I.J."/>
        </authorList>
    </citation>
    <scope>NUCLEOTIDE SEQUENCE</scope>
    <source>
        <strain evidence="16">171206Taipei</strain>
    </source>
</reference>
<feature type="binding site" description="axial binding residue" evidence="10">
    <location>
        <position position="244"/>
    </location>
    <ligand>
        <name>heme b</name>
        <dbReference type="ChEBI" id="CHEBI:60344"/>
    </ligand>
    <ligandPart>
        <name>Fe</name>
        <dbReference type="ChEBI" id="CHEBI:18248"/>
    </ligandPart>
</feature>
<dbReference type="GO" id="GO:0046872">
    <property type="term" value="F:metal ion binding"/>
    <property type="evidence" value="ECO:0007669"/>
    <property type="project" value="UniProtKB-UniRule"/>
</dbReference>
<feature type="binding site" evidence="10">
    <location>
        <position position="140"/>
    </location>
    <ligand>
        <name>Ca(2+)</name>
        <dbReference type="ChEBI" id="CHEBI:29108"/>
        <label>1</label>
    </ligand>
</feature>
<dbReference type="PROSITE" id="PS50873">
    <property type="entry name" value="PEROXIDASE_4"/>
    <property type="match status" value="1"/>
</dbReference>
<name>A0A8H6T6D4_9AGAR</name>
<dbReference type="PROSITE" id="PS00436">
    <property type="entry name" value="PEROXIDASE_2"/>
    <property type="match status" value="1"/>
</dbReference>
<dbReference type="InterPro" id="IPR019794">
    <property type="entry name" value="Peroxidases_AS"/>
</dbReference>
<dbReference type="GO" id="GO:0004601">
    <property type="term" value="F:peroxidase activity"/>
    <property type="evidence" value="ECO:0007669"/>
    <property type="project" value="UniProtKB-KW"/>
</dbReference>
<dbReference type="Gene3D" id="1.10.420.10">
    <property type="entry name" value="Peroxidase, domain 2"/>
    <property type="match status" value="1"/>
</dbReference>
<keyword evidence="3 13" id="KW-0575">Peroxidase</keyword>
<sequence>MHRILTFVLALALLILPILATPSRLRLPGSALRLARKHGGGETGDDDDGPGGDNDNDDDSNADGNIPDLGDSAGIPDVANATNAACVPFYPVRDAILGGVFGGRCTDLARASVRLAFHDAGTFSLRLAALGKPNGAADGSLLWDPQEVLRDENNGLQDIVAALAPLPQRFNVSPGDVLQLAGVLGVLACPGGPRIDAWVGRPLPANKAPNGLLPSPNDSVDSLLGRFADMGFAPVDLIALIGAHGTARQRFVDPAMAGEAMDTTIDLWDVNFYRDTNVATAPHNVFRLASDVNLAHNASTKAFFHEYIDNQPDWDQDYRAAHLLMSTLGYKTTELVNCTELMPASINLTRVSMPDTVSGKAVVDPGLLEAAIQKYRAPWLKP</sequence>
<dbReference type="OrthoDB" id="2895128at2759"/>
<dbReference type="GO" id="GO:0042744">
    <property type="term" value="P:hydrogen peroxide catabolic process"/>
    <property type="evidence" value="ECO:0007669"/>
    <property type="project" value="TreeGrafter"/>
</dbReference>
<dbReference type="GO" id="GO:0034599">
    <property type="term" value="P:cellular response to oxidative stress"/>
    <property type="evidence" value="ECO:0007669"/>
    <property type="project" value="InterPro"/>
</dbReference>
<evidence type="ECO:0000256" key="9">
    <source>
        <dbReference type="PIRSR" id="PIRSR601621-1"/>
    </source>
</evidence>
<feature type="chain" id="PRO_5034731965" description="Peroxidase" evidence="13">
    <location>
        <begin position="21"/>
        <end position="382"/>
    </location>
</feature>
<keyword evidence="17" id="KW-1185">Reference proteome</keyword>
<evidence type="ECO:0000256" key="6">
    <source>
        <dbReference type="ARBA" id="ARBA00023002"/>
    </source>
</evidence>
<dbReference type="InterPro" id="IPR002016">
    <property type="entry name" value="Haem_peroxidase"/>
</dbReference>
<accession>A0A8H6T6D4</accession>
<keyword evidence="2" id="KW-0964">Secreted</keyword>
<comment type="cofactor">
    <cofactor evidence="10">
        <name>heme b</name>
        <dbReference type="ChEBI" id="CHEBI:60344"/>
    </cofactor>
    <text evidence="10">Binds 1 heme b (iron(II)-protoporphyrin IX) group per subunit.</text>
</comment>
<keyword evidence="7 10" id="KW-0408">Iron</keyword>
<feature type="signal peptide" evidence="13">
    <location>
        <begin position="1"/>
        <end position="20"/>
    </location>
</feature>
<evidence type="ECO:0000256" key="4">
    <source>
        <dbReference type="ARBA" id="ARBA00022617"/>
    </source>
</evidence>
<evidence type="ECO:0000256" key="7">
    <source>
        <dbReference type="ARBA" id="ARBA00023004"/>
    </source>
</evidence>
<feature type="domain" description="Plant heme peroxidase family profile" evidence="15">
    <location>
        <begin position="108"/>
        <end position="244"/>
    </location>
</feature>